<dbReference type="AlphaFoldDB" id="A0A6F8ZHT4"/>
<name>A0A6F8ZHT4_9FIRM</name>
<feature type="region of interest" description="Disordered" evidence="1">
    <location>
        <begin position="1"/>
        <end position="34"/>
    </location>
</feature>
<feature type="region of interest" description="Disordered" evidence="1">
    <location>
        <begin position="53"/>
        <end position="78"/>
    </location>
</feature>
<organism evidence="2 3">
    <name type="scientific">Candidatus Hydrogenisulfobacillus filiaventi</name>
    <dbReference type="NCBI Taxonomy" id="2707344"/>
    <lineage>
        <taxon>Bacteria</taxon>
        <taxon>Bacillati</taxon>
        <taxon>Bacillota</taxon>
        <taxon>Clostridia</taxon>
        <taxon>Eubacteriales</taxon>
        <taxon>Clostridiales Family XVII. Incertae Sedis</taxon>
        <taxon>Candidatus Hydrogenisulfobacillus</taxon>
    </lineage>
</organism>
<reference evidence="2 3" key="1">
    <citation type="submission" date="2020-02" db="EMBL/GenBank/DDBJ databases">
        <authorList>
            <person name="Hogendoorn C."/>
        </authorList>
    </citation>
    <scope>NUCLEOTIDE SEQUENCE [LARGE SCALE GENOMIC DNA]</scope>
    <source>
        <strain evidence="2">R501</strain>
    </source>
</reference>
<evidence type="ECO:0000313" key="3">
    <source>
        <dbReference type="Proteomes" id="UP000503399"/>
    </source>
</evidence>
<dbReference type="Proteomes" id="UP000503399">
    <property type="component" value="Chromosome"/>
</dbReference>
<dbReference type="EMBL" id="LR778114">
    <property type="protein sequence ID" value="CAB1129021.1"/>
    <property type="molecule type" value="Genomic_DNA"/>
</dbReference>
<evidence type="ECO:0000313" key="2">
    <source>
        <dbReference type="EMBL" id="CAB1129021.1"/>
    </source>
</evidence>
<sequence length="78" mass="8188">MLGEPGAPPTTGRRPEADVPWTPGNRRSEHARQVGGKLLLPLKLWRVGRCDGGRSPPVPMPHTVVPAPARPSAGPAGD</sequence>
<protein>
    <submittedName>
        <fullName evidence="2">Uncharacterized protein</fullName>
    </submittedName>
</protein>
<gene>
    <name evidence="2" type="ORF">R50_1515</name>
</gene>
<accession>A0A6F8ZHT4</accession>
<keyword evidence="3" id="KW-1185">Reference proteome</keyword>
<feature type="compositionally biased region" description="Low complexity" evidence="1">
    <location>
        <begin position="66"/>
        <end position="78"/>
    </location>
</feature>
<evidence type="ECO:0000256" key="1">
    <source>
        <dbReference type="SAM" id="MobiDB-lite"/>
    </source>
</evidence>
<dbReference type="KEGG" id="hfv:R50_1515"/>
<proteinExistence type="predicted"/>